<keyword evidence="2" id="KW-0378">Hydrolase</keyword>
<feature type="domain" description="AB hydrolase-1" evidence="1">
    <location>
        <begin position="24"/>
        <end position="169"/>
    </location>
</feature>
<dbReference type="EMBL" id="SIHJ01000005">
    <property type="protein sequence ID" value="TWT30399.1"/>
    <property type="molecule type" value="Genomic_DNA"/>
</dbReference>
<evidence type="ECO:0000313" key="2">
    <source>
        <dbReference type="EMBL" id="TWT30399.1"/>
    </source>
</evidence>
<reference evidence="2 3" key="1">
    <citation type="submission" date="2019-02" db="EMBL/GenBank/DDBJ databases">
        <title>Deep-cultivation of Planctomycetes and their phenomic and genomic characterization uncovers novel biology.</title>
        <authorList>
            <person name="Wiegand S."/>
            <person name="Jogler M."/>
            <person name="Boedeker C."/>
            <person name="Pinto D."/>
            <person name="Vollmers J."/>
            <person name="Rivas-Marin E."/>
            <person name="Kohn T."/>
            <person name="Peeters S.H."/>
            <person name="Heuer A."/>
            <person name="Rast P."/>
            <person name="Oberbeckmann S."/>
            <person name="Bunk B."/>
            <person name="Jeske O."/>
            <person name="Meyerdierks A."/>
            <person name="Storesund J.E."/>
            <person name="Kallscheuer N."/>
            <person name="Luecker S."/>
            <person name="Lage O.M."/>
            <person name="Pohl T."/>
            <person name="Merkel B.J."/>
            <person name="Hornburger P."/>
            <person name="Mueller R.-W."/>
            <person name="Bruemmer F."/>
            <person name="Labrenz M."/>
            <person name="Spormann A.M."/>
            <person name="Op Den Camp H."/>
            <person name="Overmann J."/>
            <person name="Amann R."/>
            <person name="Jetten M.S.M."/>
            <person name="Mascher T."/>
            <person name="Medema M.H."/>
            <person name="Devos D.P."/>
            <person name="Kaster A.-K."/>
            <person name="Ovreas L."/>
            <person name="Rohde M."/>
            <person name="Galperin M.Y."/>
            <person name="Jogler C."/>
        </authorList>
    </citation>
    <scope>NUCLEOTIDE SEQUENCE [LARGE SCALE GENOMIC DNA]</scope>
    <source>
        <strain evidence="2 3">KOR34</strain>
    </source>
</reference>
<accession>A0A5C5UX78</accession>
<evidence type="ECO:0000259" key="1">
    <source>
        <dbReference type="Pfam" id="PF12697"/>
    </source>
</evidence>
<dbReference type="Gene3D" id="3.40.50.1820">
    <property type="entry name" value="alpha/beta hydrolase"/>
    <property type="match status" value="1"/>
</dbReference>
<dbReference type="AlphaFoldDB" id="A0A5C5UX78"/>
<evidence type="ECO:0000313" key="3">
    <source>
        <dbReference type="Proteomes" id="UP000316714"/>
    </source>
</evidence>
<comment type="caution">
    <text evidence="2">The sequence shown here is derived from an EMBL/GenBank/DDBJ whole genome shotgun (WGS) entry which is preliminary data.</text>
</comment>
<name>A0A5C5UX78_9BACT</name>
<proteinExistence type="predicted"/>
<keyword evidence="3" id="KW-1185">Reference proteome</keyword>
<dbReference type="PANTHER" id="PTHR37946:SF1">
    <property type="entry name" value="SLL1969 PROTEIN"/>
    <property type="match status" value="1"/>
</dbReference>
<dbReference type="SUPFAM" id="SSF53474">
    <property type="entry name" value="alpha/beta-Hydrolases"/>
    <property type="match status" value="1"/>
</dbReference>
<sequence length="235" mass="25486">MWGKSAAPRDPAVPQTAADKPELIVLLHGIGSTRWLMWPLARRLQREGYVTRLWGYFSLRGSNRDIGRRLASELNRLAASGDYSRVHVVAHSMGSIAMRCAFEESLPTGIGRVVMIAPPNRGSHAATRLTRLRGLLSPTLYELRDTPDSFVNSLPAAPGHAEVGVIATRLDRVVALESTHLDGQRDHCLVEGMHTAALWTSECALQVAQFLRHGQFLRAEAAPAGRPVGSAAASG</sequence>
<protein>
    <submittedName>
        <fullName evidence="2">Alpha/beta hydrolase family protein</fullName>
    </submittedName>
</protein>
<dbReference type="Pfam" id="PF12697">
    <property type="entry name" value="Abhydrolase_6"/>
    <property type="match status" value="1"/>
</dbReference>
<dbReference type="InterPro" id="IPR000073">
    <property type="entry name" value="AB_hydrolase_1"/>
</dbReference>
<dbReference type="PANTHER" id="PTHR37946">
    <property type="entry name" value="SLL1969 PROTEIN"/>
    <property type="match status" value="1"/>
</dbReference>
<dbReference type="GO" id="GO:0016787">
    <property type="term" value="F:hydrolase activity"/>
    <property type="evidence" value="ECO:0007669"/>
    <property type="project" value="UniProtKB-KW"/>
</dbReference>
<dbReference type="Proteomes" id="UP000316714">
    <property type="component" value="Unassembled WGS sequence"/>
</dbReference>
<gene>
    <name evidence="2" type="ORF">KOR34_49580</name>
</gene>
<dbReference type="InterPro" id="IPR029058">
    <property type="entry name" value="AB_hydrolase_fold"/>
</dbReference>
<organism evidence="2 3">
    <name type="scientific">Posidoniimonas corsicana</name>
    <dbReference type="NCBI Taxonomy" id="1938618"/>
    <lineage>
        <taxon>Bacteria</taxon>
        <taxon>Pseudomonadati</taxon>
        <taxon>Planctomycetota</taxon>
        <taxon>Planctomycetia</taxon>
        <taxon>Pirellulales</taxon>
        <taxon>Lacipirellulaceae</taxon>
        <taxon>Posidoniimonas</taxon>
    </lineage>
</organism>